<evidence type="ECO:0000313" key="2">
    <source>
        <dbReference type="Proteomes" id="UP001153334"/>
    </source>
</evidence>
<sequence>MASTKKTREDYEAEVRSWGFSNILTWTDGPNAYYSPHSHDSLTTHLIVEGQLTITYPRDDNPSKTTYSVGDRVDVDARRVHEVWIGPQGCTMVLGD</sequence>
<keyword evidence="2" id="KW-1185">Reference proteome</keyword>
<gene>
    <name evidence="1" type="ORF">ONZ43_g213</name>
</gene>
<dbReference type="Proteomes" id="UP001153334">
    <property type="component" value="Unassembled WGS sequence"/>
</dbReference>
<dbReference type="EMBL" id="JAPESX010000023">
    <property type="protein sequence ID" value="KAJ8123948.1"/>
    <property type="molecule type" value="Genomic_DNA"/>
</dbReference>
<evidence type="ECO:0000313" key="1">
    <source>
        <dbReference type="EMBL" id="KAJ8123948.1"/>
    </source>
</evidence>
<reference evidence="1" key="1">
    <citation type="submission" date="2022-11" db="EMBL/GenBank/DDBJ databases">
        <title>Genome Sequence of Nemania bipapillata.</title>
        <authorList>
            <person name="Buettner E."/>
        </authorList>
    </citation>
    <scope>NUCLEOTIDE SEQUENCE</scope>
    <source>
        <strain evidence="1">CP14</strain>
    </source>
</reference>
<accession>A0ACC2J8X9</accession>
<organism evidence="1 2">
    <name type="scientific">Nemania bipapillata</name>
    <dbReference type="NCBI Taxonomy" id="110536"/>
    <lineage>
        <taxon>Eukaryota</taxon>
        <taxon>Fungi</taxon>
        <taxon>Dikarya</taxon>
        <taxon>Ascomycota</taxon>
        <taxon>Pezizomycotina</taxon>
        <taxon>Sordariomycetes</taxon>
        <taxon>Xylariomycetidae</taxon>
        <taxon>Xylariales</taxon>
        <taxon>Xylariaceae</taxon>
        <taxon>Nemania</taxon>
    </lineage>
</organism>
<name>A0ACC2J8X9_9PEZI</name>
<comment type="caution">
    <text evidence="1">The sequence shown here is derived from an EMBL/GenBank/DDBJ whole genome shotgun (WGS) entry which is preliminary data.</text>
</comment>
<protein>
    <submittedName>
        <fullName evidence="1">Uncharacterized protein</fullName>
    </submittedName>
</protein>
<proteinExistence type="predicted"/>